<feature type="region of interest" description="Disordered" evidence="1">
    <location>
        <begin position="1"/>
        <end position="25"/>
    </location>
</feature>
<reference evidence="2 3" key="1">
    <citation type="journal article" date="2023" name="Mol. Ecol. Resour.">
        <title>Chromosome-level genome assembly of a triploid poplar Populus alba 'Berolinensis'.</title>
        <authorList>
            <person name="Chen S."/>
            <person name="Yu Y."/>
            <person name="Wang X."/>
            <person name="Wang S."/>
            <person name="Zhang T."/>
            <person name="Zhou Y."/>
            <person name="He R."/>
            <person name="Meng N."/>
            <person name="Wang Y."/>
            <person name="Liu W."/>
            <person name="Liu Z."/>
            <person name="Liu J."/>
            <person name="Guo Q."/>
            <person name="Huang H."/>
            <person name="Sederoff R.R."/>
            <person name="Wang G."/>
            <person name="Qu G."/>
            <person name="Chen S."/>
        </authorList>
    </citation>
    <scope>NUCLEOTIDE SEQUENCE [LARGE SCALE GENOMIC DNA]</scope>
    <source>
        <strain evidence="2">SC-2020</strain>
    </source>
</reference>
<gene>
    <name evidence="2" type="ORF">NC653_003608</name>
</gene>
<evidence type="ECO:0000313" key="2">
    <source>
        <dbReference type="EMBL" id="KAJ7014030.1"/>
    </source>
</evidence>
<name>A0AAD6WIH4_9ROSI</name>
<organism evidence="2 3">
    <name type="scientific">Populus alba x Populus x berolinensis</name>
    <dbReference type="NCBI Taxonomy" id="444605"/>
    <lineage>
        <taxon>Eukaryota</taxon>
        <taxon>Viridiplantae</taxon>
        <taxon>Streptophyta</taxon>
        <taxon>Embryophyta</taxon>
        <taxon>Tracheophyta</taxon>
        <taxon>Spermatophyta</taxon>
        <taxon>Magnoliopsida</taxon>
        <taxon>eudicotyledons</taxon>
        <taxon>Gunneridae</taxon>
        <taxon>Pentapetalae</taxon>
        <taxon>rosids</taxon>
        <taxon>fabids</taxon>
        <taxon>Malpighiales</taxon>
        <taxon>Salicaceae</taxon>
        <taxon>Saliceae</taxon>
        <taxon>Populus</taxon>
    </lineage>
</organism>
<dbReference type="EMBL" id="JAQIZT010000001">
    <property type="protein sequence ID" value="KAJ7014030.1"/>
    <property type="molecule type" value="Genomic_DNA"/>
</dbReference>
<dbReference type="Proteomes" id="UP001164929">
    <property type="component" value="Chromosome 1"/>
</dbReference>
<feature type="compositionally biased region" description="Low complexity" evidence="1">
    <location>
        <begin position="14"/>
        <end position="25"/>
    </location>
</feature>
<protein>
    <submittedName>
        <fullName evidence="2">Uncharacterized protein</fullName>
    </submittedName>
</protein>
<evidence type="ECO:0000256" key="1">
    <source>
        <dbReference type="SAM" id="MobiDB-lite"/>
    </source>
</evidence>
<sequence>MTGASEPESVFLCSSPSSSSSSSSSFSSSDFAFSPSTLFSSVRSPPTCLSLVELCIMSNKEVFADILSSFPLIFSSSILLSALCSNPCTSAIPVAFPGSDSPTPAPCVASTIGSCSSTCGASFFLSVELGGFLFLISLCQIPDKKKKIKLQDVLTQRELRKTKQREKKQKNVREAKIYDRKMYGKLKLQFQEKRHHLSCDVFFSVHTQAGKLSISTYLHAKEAHTRIFLNLRCFPCAVQVLLVQFSAILVENLLGPSMLPLRCPVPASVSAAITVDDSSGSPGSILCSSCSESSWTFDASLALSRSVTVRSGLLSFPSSALSKGPCSSFFSFSTVSSMFWMVTTSSWLVTSSILSLKVPASVSAAITVDDSSGSPGSILCNSCSESSWTLDASLALPWLVTVRSGLLSLPSPALSKDPCSSFFSFSTVSSMSGTVTTSSWLVTSSILSLKVPASVSAAITVDDSSSSPGSILSNSC</sequence>
<accession>A0AAD6WIH4</accession>
<comment type="caution">
    <text evidence="2">The sequence shown here is derived from an EMBL/GenBank/DDBJ whole genome shotgun (WGS) entry which is preliminary data.</text>
</comment>
<keyword evidence="3" id="KW-1185">Reference proteome</keyword>
<evidence type="ECO:0000313" key="3">
    <source>
        <dbReference type="Proteomes" id="UP001164929"/>
    </source>
</evidence>
<proteinExistence type="predicted"/>
<dbReference type="AlphaFoldDB" id="A0AAD6WIH4"/>